<organism evidence="8">
    <name type="scientific">Absidia glauca</name>
    <name type="common">Pin mould</name>
    <dbReference type="NCBI Taxonomy" id="4829"/>
    <lineage>
        <taxon>Eukaryota</taxon>
        <taxon>Fungi</taxon>
        <taxon>Fungi incertae sedis</taxon>
        <taxon>Mucoromycota</taxon>
        <taxon>Mucoromycotina</taxon>
        <taxon>Mucoromycetes</taxon>
        <taxon>Mucorales</taxon>
        <taxon>Cunninghamellaceae</taxon>
        <taxon>Absidia</taxon>
    </lineage>
</organism>
<dbReference type="AlphaFoldDB" id="A0A163IUN2"/>
<dbReference type="InterPro" id="IPR001680">
    <property type="entry name" value="WD40_rpt"/>
</dbReference>
<gene>
    <name evidence="8" type="primary">ABSGL_00769.1 scaffold 958</name>
</gene>
<reference evidence="8" key="1">
    <citation type="submission" date="2016-04" db="EMBL/GenBank/DDBJ databases">
        <authorList>
            <person name="Evans L.H."/>
            <person name="Alamgir A."/>
            <person name="Owens N."/>
            <person name="Weber N.D."/>
            <person name="Virtaneva K."/>
            <person name="Barbian K."/>
            <person name="Babar A."/>
            <person name="Rosenke K."/>
        </authorList>
    </citation>
    <scope>NUCLEOTIDE SEQUENCE [LARGE SCALE GENOMIC DNA]</scope>
    <source>
        <strain evidence="8">CBS 101.48</strain>
    </source>
</reference>
<sequence>MSTKVRELLAAKAAIKAAAEAMPEGQTIVAQFKTEDGESTGPPLNLPADVNPEQLELLLNQLLQQTEDPLPYTFYVGDDEIRKNLWSDRKDKSTEDTITIVYQPQAIFRVRAVTRCTSTLTGHTEAILSVSFSPNGGQLATGSGDMTVRIWDLHTETPQHTLKGHTGWVLNIAWSPDGTTLASGSMDNTVRLWDAKTGKQIGTGLRGHTKWITSLAWQPYHLNSKANRLASSSKDGTVRVWDTVLRKMVFNIAQHTAAVSCVKWGGENLIYTASQDKTIKVWNADGMLVKTLQGHGHWVNTLALSTDFVLRTGPFDHTGKRYATEEEGHQKLVNHVSFSPDGRYFASASFDNSVKLWDGLTGKFIGNLRGHVGAVYQVCWSSDSRMLASCSKDTTLKIWDIKKMKIKMDLPGHLDEVYAIDWSPGGDKMGSGSKDKTLRIYRH</sequence>
<evidence type="ECO:0000256" key="5">
    <source>
        <dbReference type="PROSITE-ProRule" id="PRU00221"/>
    </source>
</evidence>
<dbReference type="PROSITE" id="PS50082">
    <property type="entry name" value="WD_REPEATS_2"/>
    <property type="match status" value="7"/>
</dbReference>
<dbReference type="InterPro" id="IPR015943">
    <property type="entry name" value="WD40/YVTN_repeat-like_dom_sf"/>
</dbReference>
<feature type="repeat" description="WD" evidence="5">
    <location>
        <begin position="205"/>
        <end position="242"/>
    </location>
</feature>
<dbReference type="PRINTS" id="PR00320">
    <property type="entry name" value="GPROTEINBRPT"/>
</dbReference>
<feature type="repeat" description="WD" evidence="5">
    <location>
        <begin position="162"/>
        <end position="203"/>
    </location>
</feature>
<keyword evidence="9" id="KW-1185">Reference proteome</keyword>
<dbReference type="PROSITE" id="PS50294">
    <property type="entry name" value="WD_REPEATS_REGION"/>
    <property type="match status" value="7"/>
</dbReference>
<dbReference type="InParanoid" id="A0A163IUN2"/>
<dbReference type="GO" id="GO:0000027">
    <property type="term" value="P:ribosomal large subunit assembly"/>
    <property type="evidence" value="ECO:0007669"/>
    <property type="project" value="TreeGrafter"/>
</dbReference>
<keyword evidence="4" id="KW-0539">Nucleus</keyword>
<evidence type="ECO:0000256" key="2">
    <source>
        <dbReference type="ARBA" id="ARBA00022574"/>
    </source>
</evidence>
<dbReference type="Pfam" id="PF00400">
    <property type="entry name" value="WD40"/>
    <property type="match status" value="3"/>
</dbReference>
<dbReference type="InterPro" id="IPR036322">
    <property type="entry name" value="WD40_repeat_dom_sf"/>
</dbReference>
<dbReference type="InterPro" id="IPR012972">
    <property type="entry name" value="NLE"/>
</dbReference>
<name>A0A163IUN2_ABSGL</name>
<feature type="domain" description="NLE" evidence="6">
    <location>
        <begin position="28"/>
        <end position="85"/>
    </location>
</feature>
<keyword evidence="2 5" id="KW-0853">WD repeat</keyword>
<dbReference type="PROSITE" id="PS00678">
    <property type="entry name" value="WD_REPEATS_1"/>
    <property type="match status" value="3"/>
</dbReference>
<dbReference type="Pfam" id="PF08154">
    <property type="entry name" value="NLE"/>
    <property type="match status" value="1"/>
</dbReference>
<evidence type="ECO:0000259" key="6">
    <source>
        <dbReference type="Pfam" id="PF08154"/>
    </source>
</evidence>
<dbReference type="PRINTS" id="PR00319">
    <property type="entry name" value="GPROTEINB"/>
</dbReference>
<dbReference type="Pfam" id="PF23389">
    <property type="entry name" value="Beta-prop_WDR19_1st"/>
    <property type="match status" value="1"/>
</dbReference>
<feature type="repeat" description="WD" evidence="5">
    <location>
        <begin position="410"/>
        <end position="443"/>
    </location>
</feature>
<feature type="repeat" description="WD" evidence="5">
    <location>
        <begin position="326"/>
        <end position="358"/>
    </location>
</feature>
<dbReference type="EMBL" id="LT550334">
    <property type="protein sequence ID" value="SAL95440.1"/>
    <property type="molecule type" value="Genomic_DNA"/>
</dbReference>
<dbReference type="CDD" id="cd00200">
    <property type="entry name" value="WD40"/>
    <property type="match status" value="1"/>
</dbReference>
<dbReference type="InterPro" id="IPR057855">
    <property type="entry name" value="Beta-prop_WDR19_1st"/>
</dbReference>
<dbReference type="PANTHER" id="PTHR19848">
    <property type="entry name" value="WD40 REPEAT PROTEIN"/>
    <property type="match status" value="1"/>
</dbReference>
<dbReference type="STRING" id="4829.A0A163IUN2"/>
<proteinExistence type="predicted"/>
<evidence type="ECO:0000256" key="4">
    <source>
        <dbReference type="ARBA" id="ARBA00023242"/>
    </source>
</evidence>
<feature type="repeat" description="WD" evidence="5">
    <location>
        <begin position="252"/>
        <end position="283"/>
    </location>
</feature>
<dbReference type="InterPro" id="IPR020472">
    <property type="entry name" value="WD40_PAC1"/>
</dbReference>
<dbReference type="InterPro" id="IPR001632">
    <property type="entry name" value="WD40_G-protein_beta-like"/>
</dbReference>
<dbReference type="SUPFAM" id="SSF50978">
    <property type="entry name" value="WD40 repeat-like"/>
    <property type="match status" value="2"/>
</dbReference>
<dbReference type="InterPro" id="IPR019775">
    <property type="entry name" value="WD40_repeat_CS"/>
</dbReference>
<feature type="repeat" description="WD" evidence="5">
    <location>
        <begin position="368"/>
        <end position="409"/>
    </location>
</feature>
<evidence type="ECO:0000259" key="7">
    <source>
        <dbReference type="Pfam" id="PF23389"/>
    </source>
</evidence>
<accession>A0A163IUN2</accession>
<evidence type="ECO:0000256" key="3">
    <source>
        <dbReference type="ARBA" id="ARBA00022737"/>
    </source>
</evidence>
<evidence type="ECO:0000256" key="1">
    <source>
        <dbReference type="ARBA" id="ARBA00004604"/>
    </source>
</evidence>
<feature type="domain" description="WDR19 first beta-propeller" evidence="7">
    <location>
        <begin position="134"/>
        <end position="293"/>
    </location>
</feature>
<dbReference type="GO" id="GO:0005730">
    <property type="term" value="C:nucleolus"/>
    <property type="evidence" value="ECO:0007669"/>
    <property type="project" value="UniProtKB-SubCell"/>
</dbReference>
<dbReference type="SMART" id="SM00320">
    <property type="entry name" value="WD40"/>
    <property type="match status" value="7"/>
</dbReference>
<dbReference type="OrthoDB" id="10267436at2759"/>
<dbReference type="Proteomes" id="UP000078561">
    <property type="component" value="Unassembled WGS sequence"/>
</dbReference>
<keyword evidence="3" id="KW-0677">Repeat</keyword>
<comment type="subcellular location">
    <subcellularLocation>
        <location evidence="1">Nucleus</location>
        <location evidence="1">Nucleolus</location>
    </subcellularLocation>
</comment>
<dbReference type="Gene3D" id="2.130.10.10">
    <property type="entry name" value="YVTN repeat-like/Quinoprotein amine dehydrogenase"/>
    <property type="match status" value="2"/>
</dbReference>
<dbReference type="OMA" id="AWEPYHR"/>
<feature type="repeat" description="WD" evidence="5">
    <location>
        <begin position="120"/>
        <end position="161"/>
    </location>
</feature>
<evidence type="ECO:0000313" key="9">
    <source>
        <dbReference type="Proteomes" id="UP000078561"/>
    </source>
</evidence>
<evidence type="ECO:0000313" key="8">
    <source>
        <dbReference type="EMBL" id="SAL95440.1"/>
    </source>
</evidence>
<dbReference type="FunCoup" id="A0A163IUN2">
    <property type="interactions" value="565"/>
</dbReference>
<dbReference type="PANTHER" id="PTHR19848:SF0">
    <property type="entry name" value="NOTCHLESS PROTEIN HOMOLOG 1"/>
    <property type="match status" value="1"/>
</dbReference>
<protein>
    <submittedName>
        <fullName evidence="8">Uncharacterized protein</fullName>
    </submittedName>
</protein>